<evidence type="ECO:0000313" key="2">
    <source>
        <dbReference type="EMBL" id="GAK31990.1"/>
    </source>
</evidence>
<feature type="region of interest" description="Disordered" evidence="1">
    <location>
        <begin position="142"/>
        <end position="164"/>
    </location>
</feature>
<proteinExistence type="predicted"/>
<feature type="region of interest" description="Disordered" evidence="1">
    <location>
        <begin position="1"/>
        <end position="48"/>
    </location>
</feature>
<dbReference type="RefSeq" id="WP_027699881.1">
    <property type="nucleotide sequence ID" value="NZ_DF820505.1"/>
</dbReference>
<dbReference type="OrthoDB" id="9098057at2"/>
<dbReference type="STRING" id="1329250.WOSG25_220180"/>
<keyword evidence="3" id="KW-1185">Reference proteome</keyword>
<name>A0A069CW12_WEIOS</name>
<gene>
    <name evidence="2" type="ORF">WOSG25_220180</name>
</gene>
<dbReference type="Proteomes" id="UP000030643">
    <property type="component" value="Unassembled WGS sequence"/>
</dbReference>
<organism evidence="2 3">
    <name type="scientific">Weissella oryzae (strain DSM 25784 / JCM 18191 / LMG 30913 / SG25)</name>
    <dbReference type="NCBI Taxonomy" id="1329250"/>
    <lineage>
        <taxon>Bacteria</taxon>
        <taxon>Bacillati</taxon>
        <taxon>Bacillota</taxon>
        <taxon>Bacilli</taxon>
        <taxon>Lactobacillales</taxon>
        <taxon>Lactobacillaceae</taxon>
        <taxon>Weissella</taxon>
    </lineage>
</organism>
<dbReference type="AlphaFoldDB" id="A0A069CW12"/>
<accession>A0A069CW12</accession>
<protein>
    <submittedName>
        <fullName evidence="2">Putative phage terminase small subunit</fullName>
    </submittedName>
</protein>
<dbReference type="EMBL" id="DF820505">
    <property type="protein sequence ID" value="GAK31990.1"/>
    <property type="molecule type" value="Genomic_DNA"/>
</dbReference>
<evidence type="ECO:0000256" key="1">
    <source>
        <dbReference type="SAM" id="MobiDB-lite"/>
    </source>
</evidence>
<dbReference type="InterPro" id="IPR006448">
    <property type="entry name" value="Phage_term_ssu_P27"/>
</dbReference>
<dbReference type="Pfam" id="PF05119">
    <property type="entry name" value="Terminase_4"/>
    <property type="match status" value="1"/>
</dbReference>
<reference evidence="3" key="1">
    <citation type="journal article" date="2014" name="Genome Announc.">
        <title>Draft genome sequence of Weissella oryzae SG25T, isolated from fermented rice grains.</title>
        <authorList>
            <person name="Tanizawa Y."/>
            <person name="Fujisawa T."/>
            <person name="Mochizuki T."/>
            <person name="Kaminuma E."/>
            <person name="Suzuki Y."/>
            <person name="Nakamura Y."/>
            <person name="Tohno M."/>
        </authorList>
    </citation>
    <scope>NUCLEOTIDE SEQUENCE [LARGE SCALE GENOMIC DNA]</scope>
    <source>
        <strain evidence="3">DSM 25784 / JCM 18191 / LMG 30913 / SG25</strain>
    </source>
</reference>
<sequence>MAGVKGKSGRKPDLKNTDAKNLDRRDRAERAQENNTGFEKIGKPPNRLDDFSKKLWTAIVDELDSKELLTKLDEPLLEEYVTQVSLSRMADESIRDIGVIYITEKGEPKKNPAVDVKNNAAKNIKAIGSSLGLDPISRAAVLSDSTTGDEDDLDETMSSFGVKT</sequence>
<dbReference type="NCBIfam" id="TIGR01558">
    <property type="entry name" value="sm_term_P27"/>
    <property type="match status" value="1"/>
</dbReference>
<feature type="compositionally biased region" description="Basic and acidic residues" evidence="1">
    <location>
        <begin position="10"/>
        <end position="32"/>
    </location>
</feature>
<dbReference type="eggNOG" id="COG3747">
    <property type="taxonomic scope" value="Bacteria"/>
</dbReference>
<evidence type="ECO:0000313" key="3">
    <source>
        <dbReference type="Proteomes" id="UP000030643"/>
    </source>
</evidence>